<keyword evidence="2" id="KW-1133">Transmembrane helix</keyword>
<evidence type="ECO:0000313" key="5">
    <source>
        <dbReference type="Proteomes" id="UP000276215"/>
    </source>
</evidence>
<keyword evidence="3" id="KW-0732">Signal</keyword>
<sequence length="752" mass="82479">MLPQNYSLAGRARLEILLILVLACNAEAASGTPAITSSSDVWAMLVANIGPLLVLVGEKHVKAYFKIMSKTSHHLLLASSPIGLVTAVTTLIRLDGPPWLKRLIGRQFEPRGQVLADVTSVSGGEVGLELRDMKLEPTTQPTEGDLAIFWVHGRTKGPPGEFAQTLKNWKRTLVKIHKEVTEFPSFNYERRCSSEIIMSFKAIGTCSHWVARKHAAETSPGLEKLLDRCQKKISESMSEGIEELATCTASAGVYARFTEVSLDLTASANYDTGGLEILRWAIVVFCWMVNIGIIIVCQLKGGTVGNTVLVGLGLGGSSCGSWLTARAVDLLSKEVQIDLSQLSTVATGFFSHGTPEGGRLSINPKKIALSRVPPRRWNVRDYARGQSATIIAFLMVISYITLYLGLRVSDWWVSLAMLGNSAIAAIARSTVVSQALYLTKAGDRNGNAATTSGGGFLSSAPGGSSRSLTPGEGPRSPNPMACKIGRPMNRRDLSHLGEHHKMEEYHKLEEYSKSEEHRQTTFKGVTDHVLSEPLNVELCETIVCQCHHKGGPSVAYDEIQPYIWTAFTLAAEMSKRGIAPLEMRGFPSRSAGAIGAARTAFIFSDIITWDGVWRQPLEVMAKPHGQPVPGRLLAVFWGWYWRASAHRAQKVARIELPPDLVNNFIDLGDSEEQSDIPSEKLKIVMKHVEAPREILWMGAKLCYASFYDWESNMFEARREAWFGGATTKYLQYAQISSFLDAIVAAGLTCERV</sequence>
<keyword evidence="2" id="KW-0812">Transmembrane</keyword>
<name>A0A3N4JFX2_9PEZI</name>
<dbReference type="Proteomes" id="UP000276215">
    <property type="component" value="Unassembled WGS sequence"/>
</dbReference>
<feature type="chain" id="PRO_5018188505" evidence="3">
    <location>
        <begin position="29"/>
        <end position="752"/>
    </location>
</feature>
<gene>
    <name evidence="4" type="ORF">L873DRAFT_1774325</name>
</gene>
<reference evidence="4 5" key="1">
    <citation type="journal article" date="2018" name="Nat. Ecol. Evol.">
        <title>Pezizomycetes genomes reveal the molecular basis of ectomycorrhizal truffle lifestyle.</title>
        <authorList>
            <person name="Murat C."/>
            <person name="Payen T."/>
            <person name="Noel B."/>
            <person name="Kuo A."/>
            <person name="Morin E."/>
            <person name="Chen J."/>
            <person name="Kohler A."/>
            <person name="Krizsan K."/>
            <person name="Balestrini R."/>
            <person name="Da Silva C."/>
            <person name="Montanini B."/>
            <person name="Hainaut M."/>
            <person name="Levati E."/>
            <person name="Barry K.W."/>
            <person name="Belfiori B."/>
            <person name="Cichocki N."/>
            <person name="Clum A."/>
            <person name="Dockter R.B."/>
            <person name="Fauchery L."/>
            <person name="Guy J."/>
            <person name="Iotti M."/>
            <person name="Le Tacon F."/>
            <person name="Lindquist E.A."/>
            <person name="Lipzen A."/>
            <person name="Malagnac F."/>
            <person name="Mello A."/>
            <person name="Molinier V."/>
            <person name="Miyauchi S."/>
            <person name="Poulain J."/>
            <person name="Riccioni C."/>
            <person name="Rubini A."/>
            <person name="Sitrit Y."/>
            <person name="Splivallo R."/>
            <person name="Traeger S."/>
            <person name="Wang M."/>
            <person name="Zifcakova L."/>
            <person name="Wipf D."/>
            <person name="Zambonelli A."/>
            <person name="Paolocci F."/>
            <person name="Nowrousian M."/>
            <person name="Ottonello S."/>
            <person name="Baldrian P."/>
            <person name="Spatafora J.W."/>
            <person name="Henrissat B."/>
            <person name="Nagy L.G."/>
            <person name="Aury J.M."/>
            <person name="Wincker P."/>
            <person name="Grigoriev I.V."/>
            <person name="Bonfante P."/>
            <person name="Martin F.M."/>
        </authorList>
    </citation>
    <scope>NUCLEOTIDE SEQUENCE [LARGE SCALE GENOMIC DNA]</scope>
    <source>
        <strain evidence="4 5">120613-1</strain>
    </source>
</reference>
<evidence type="ECO:0000256" key="3">
    <source>
        <dbReference type="SAM" id="SignalP"/>
    </source>
</evidence>
<protein>
    <submittedName>
        <fullName evidence="4">Uncharacterized protein</fullName>
    </submittedName>
</protein>
<proteinExistence type="predicted"/>
<dbReference type="OrthoDB" id="194358at2759"/>
<evidence type="ECO:0000256" key="1">
    <source>
        <dbReference type="SAM" id="MobiDB-lite"/>
    </source>
</evidence>
<evidence type="ECO:0000313" key="4">
    <source>
        <dbReference type="EMBL" id="RPA95611.1"/>
    </source>
</evidence>
<feature type="transmembrane region" description="Helical" evidence="2">
    <location>
        <begin position="277"/>
        <end position="297"/>
    </location>
</feature>
<feature type="transmembrane region" description="Helical" evidence="2">
    <location>
        <begin position="385"/>
        <end position="405"/>
    </location>
</feature>
<keyword evidence="5" id="KW-1185">Reference proteome</keyword>
<evidence type="ECO:0000256" key="2">
    <source>
        <dbReference type="SAM" id="Phobius"/>
    </source>
</evidence>
<accession>A0A3N4JFX2</accession>
<dbReference type="STRING" id="1336337.A0A3N4JFX2"/>
<feature type="region of interest" description="Disordered" evidence="1">
    <location>
        <begin position="448"/>
        <end position="485"/>
    </location>
</feature>
<dbReference type="AlphaFoldDB" id="A0A3N4JFX2"/>
<feature type="signal peptide" evidence="3">
    <location>
        <begin position="1"/>
        <end position="28"/>
    </location>
</feature>
<organism evidence="4 5">
    <name type="scientific">Choiromyces venosus 120613-1</name>
    <dbReference type="NCBI Taxonomy" id="1336337"/>
    <lineage>
        <taxon>Eukaryota</taxon>
        <taxon>Fungi</taxon>
        <taxon>Dikarya</taxon>
        <taxon>Ascomycota</taxon>
        <taxon>Pezizomycotina</taxon>
        <taxon>Pezizomycetes</taxon>
        <taxon>Pezizales</taxon>
        <taxon>Tuberaceae</taxon>
        <taxon>Choiromyces</taxon>
    </lineage>
</organism>
<keyword evidence="2" id="KW-0472">Membrane</keyword>
<dbReference type="EMBL" id="ML120424">
    <property type="protein sequence ID" value="RPA95611.1"/>
    <property type="molecule type" value="Genomic_DNA"/>
</dbReference>